<dbReference type="EC" id="2.7.13.3" evidence="2"/>
<dbReference type="GO" id="GO:0004673">
    <property type="term" value="F:protein histidine kinase activity"/>
    <property type="evidence" value="ECO:0007669"/>
    <property type="project" value="UniProtKB-EC"/>
</dbReference>
<sequence>MLRKLYYTIAGTEKAFSFEHRIFNLTSFVLTVFSAQGTIFNSILGLHPTTIILGITGASLTLLTFYLSRFRKLFNQTLLVGFILATIFVLAPLFFYNGASLGPTIYLMVMILTALLLISPPGMQLLLCIIYAVSIISLLVLEYYNPDWIIPYSTNAQRIADYATSLLYTLFFTALVIWLFRRSYDREQRTITLQKTELETLYADAQEKNIYIQSLIRELHHRVKNNLQVVSSLMSLQSNRVEDEHAKTALQEGKTRVDAMAMIHQKLYVDNELAAVNMQDYLNQLTSSLAGSFGLPAFAVETTVQLPNPSMNIDRAVSIGLIVNELVTNACKHAFKQTTDPKLYIQLAQTGDDLQLSVADNGIGLKNNDEAESGFGLKLVGILVNQLDASMQVTNKPGTRYTIQMKAE</sequence>
<dbReference type="PANTHER" id="PTHR41523:SF8">
    <property type="entry name" value="ETHYLENE RESPONSE SENSOR PROTEIN"/>
    <property type="match status" value="1"/>
</dbReference>
<dbReference type="EMBL" id="CP060007">
    <property type="protein sequence ID" value="QNA46041.1"/>
    <property type="molecule type" value="Genomic_DNA"/>
</dbReference>
<evidence type="ECO:0000256" key="7">
    <source>
        <dbReference type="ARBA" id="ARBA00022840"/>
    </source>
</evidence>
<dbReference type="SMART" id="SM00387">
    <property type="entry name" value="HATPase_c"/>
    <property type="match status" value="1"/>
</dbReference>
<evidence type="ECO:0000256" key="4">
    <source>
        <dbReference type="ARBA" id="ARBA00022679"/>
    </source>
</evidence>
<gene>
    <name evidence="10" type="ORF">H4075_07620</name>
</gene>
<keyword evidence="8" id="KW-0472">Membrane</keyword>
<feature type="transmembrane region" description="Helical" evidence="8">
    <location>
        <begin position="46"/>
        <end position="66"/>
    </location>
</feature>
<dbReference type="Pfam" id="PF02518">
    <property type="entry name" value="HATPase_c"/>
    <property type="match status" value="1"/>
</dbReference>
<name>A0A7G5XKN8_9BACT</name>
<evidence type="ECO:0000259" key="9">
    <source>
        <dbReference type="PROSITE" id="PS50109"/>
    </source>
</evidence>
<evidence type="ECO:0000256" key="6">
    <source>
        <dbReference type="ARBA" id="ARBA00022777"/>
    </source>
</evidence>
<accession>A0A7G5XKN8</accession>
<evidence type="ECO:0000256" key="3">
    <source>
        <dbReference type="ARBA" id="ARBA00022553"/>
    </source>
</evidence>
<dbReference type="SUPFAM" id="SSF55874">
    <property type="entry name" value="ATPase domain of HSP90 chaperone/DNA topoisomerase II/histidine kinase"/>
    <property type="match status" value="1"/>
</dbReference>
<evidence type="ECO:0000256" key="8">
    <source>
        <dbReference type="SAM" id="Phobius"/>
    </source>
</evidence>
<dbReference type="Pfam" id="PF07568">
    <property type="entry name" value="HisKA_2"/>
    <property type="match status" value="1"/>
</dbReference>
<evidence type="ECO:0000256" key="1">
    <source>
        <dbReference type="ARBA" id="ARBA00000085"/>
    </source>
</evidence>
<dbReference type="InterPro" id="IPR011495">
    <property type="entry name" value="Sig_transdc_His_kin_sub2_dim/P"/>
</dbReference>
<dbReference type="InterPro" id="IPR003594">
    <property type="entry name" value="HATPase_dom"/>
</dbReference>
<keyword evidence="4" id="KW-0808">Transferase</keyword>
<dbReference type="Gene3D" id="3.30.450.20">
    <property type="entry name" value="PAS domain"/>
    <property type="match status" value="1"/>
</dbReference>
<reference evidence="11" key="1">
    <citation type="submission" date="2020-08" db="EMBL/GenBank/DDBJ databases">
        <title>Lacibacter sp. S13-6-6 genome sequencing.</title>
        <authorList>
            <person name="Jin L."/>
        </authorList>
    </citation>
    <scope>NUCLEOTIDE SEQUENCE [LARGE SCALE GENOMIC DNA]</scope>
    <source>
        <strain evidence="11">S13-6-6</strain>
    </source>
</reference>
<keyword evidence="8" id="KW-0812">Transmembrane</keyword>
<dbReference type="RefSeq" id="WP_182805619.1">
    <property type="nucleotide sequence ID" value="NZ_CP060007.1"/>
</dbReference>
<dbReference type="InterPro" id="IPR005467">
    <property type="entry name" value="His_kinase_dom"/>
</dbReference>
<feature type="transmembrane region" description="Helical" evidence="8">
    <location>
        <begin position="125"/>
        <end position="144"/>
    </location>
</feature>
<keyword evidence="3" id="KW-0597">Phosphoprotein</keyword>
<evidence type="ECO:0000313" key="11">
    <source>
        <dbReference type="Proteomes" id="UP000515344"/>
    </source>
</evidence>
<keyword evidence="11" id="KW-1185">Reference proteome</keyword>
<feature type="transmembrane region" description="Helical" evidence="8">
    <location>
        <begin position="21"/>
        <end position="40"/>
    </location>
</feature>
<evidence type="ECO:0000256" key="5">
    <source>
        <dbReference type="ARBA" id="ARBA00022741"/>
    </source>
</evidence>
<dbReference type="Proteomes" id="UP000515344">
    <property type="component" value="Chromosome"/>
</dbReference>
<keyword evidence="7" id="KW-0067">ATP-binding</keyword>
<dbReference type="GO" id="GO:0005524">
    <property type="term" value="F:ATP binding"/>
    <property type="evidence" value="ECO:0007669"/>
    <property type="project" value="UniProtKB-KW"/>
</dbReference>
<keyword evidence="6 10" id="KW-0418">Kinase</keyword>
<dbReference type="Gene3D" id="3.30.565.10">
    <property type="entry name" value="Histidine kinase-like ATPase, C-terminal domain"/>
    <property type="match status" value="1"/>
</dbReference>
<protein>
    <recommendedName>
        <fullName evidence="2">histidine kinase</fullName>
        <ecNumber evidence="2">2.7.13.3</ecNumber>
    </recommendedName>
</protein>
<comment type="catalytic activity">
    <reaction evidence="1">
        <text>ATP + protein L-histidine = ADP + protein N-phospho-L-histidine.</text>
        <dbReference type="EC" id="2.7.13.3"/>
    </reaction>
</comment>
<dbReference type="KEGG" id="lacs:H4075_07620"/>
<dbReference type="PANTHER" id="PTHR41523">
    <property type="entry name" value="TWO-COMPONENT SYSTEM SENSOR PROTEIN"/>
    <property type="match status" value="1"/>
</dbReference>
<organism evidence="10 11">
    <name type="scientific">Lacibacter sediminis</name>
    <dbReference type="NCBI Taxonomy" id="2760713"/>
    <lineage>
        <taxon>Bacteria</taxon>
        <taxon>Pseudomonadati</taxon>
        <taxon>Bacteroidota</taxon>
        <taxon>Chitinophagia</taxon>
        <taxon>Chitinophagales</taxon>
        <taxon>Chitinophagaceae</taxon>
        <taxon>Lacibacter</taxon>
    </lineage>
</organism>
<evidence type="ECO:0000256" key="2">
    <source>
        <dbReference type="ARBA" id="ARBA00012438"/>
    </source>
</evidence>
<dbReference type="PROSITE" id="PS50109">
    <property type="entry name" value="HIS_KIN"/>
    <property type="match status" value="1"/>
</dbReference>
<keyword evidence="5" id="KW-0547">Nucleotide-binding</keyword>
<dbReference type="AlphaFoldDB" id="A0A7G5XKN8"/>
<keyword evidence="8" id="KW-1133">Transmembrane helix</keyword>
<feature type="transmembrane region" description="Helical" evidence="8">
    <location>
        <begin position="159"/>
        <end position="180"/>
    </location>
</feature>
<evidence type="ECO:0000313" key="10">
    <source>
        <dbReference type="EMBL" id="QNA46041.1"/>
    </source>
</evidence>
<feature type="transmembrane region" description="Helical" evidence="8">
    <location>
        <begin position="101"/>
        <end position="118"/>
    </location>
</feature>
<dbReference type="InterPro" id="IPR036890">
    <property type="entry name" value="HATPase_C_sf"/>
</dbReference>
<proteinExistence type="predicted"/>
<feature type="transmembrane region" description="Helical" evidence="8">
    <location>
        <begin position="78"/>
        <end position="95"/>
    </location>
</feature>
<feature type="domain" description="Histidine kinase" evidence="9">
    <location>
        <begin position="218"/>
        <end position="408"/>
    </location>
</feature>